<evidence type="ECO:0000256" key="6">
    <source>
        <dbReference type="ARBA" id="ARBA00022741"/>
    </source>
</evidence>
<keyword evidence="7" id="KW-0067">ATP-binding</keyword>
<dbReference type="EMBL" id="BARV01010164">
    <property type="protein sequence ID" value="GAI08828.1"/>
    <property type="molecule type" value="Genomic_DNA"/>
</dbReference>
<keyword evidence="3" id="KW-0808">Transferase</keyword>
<dbReference type="Gene3D" id="3.30.460.10">
    <property type="entry name" value="Beta Polymerase, domain 2"/>
    <property type="match status" value="1"/>
</dbReference>
<evidence type="ECO:0000256" key="1">
    <source>
        <dbReference type="ARBA" id="ARBA00001946"/>
    </source>
</evidence>
<evidence type="ECO:0000256" key="4">
    <source>
        <dbReference type="ARBA" id="ARBA00022695"/>
    </source>
</evidence>
<keyword evidence="8" id="KW-0460">Magnesium</keyword>
<evidence type="ECO:0000256" key="7">
    <source>
        <dbReference type="ARBA" id="ARBA00022840"/>
    </source>
</evidence>
<feature type="domain" description="Polymerase nucleotidyl transferase" evidence="10">
    <location>
        <begin position="14"/>
        <end position="94"/>
    </location>
</feature>
<protein>
    <recommendedName>
        <fullName evidence="10">Polymerase nucleotidyl transferase domain-containing protein</fullName>
    </recommendedName>
</protein>
<evidence type="ECO:0000256" key="9">
    <source>
        <dbReference type="ARBA" id="ARBA00038276"/>
    </source>
</evidence>
<dbReference type="CDD" id="cd05403">
    <property type="entry name" value="NT_KNTase_like"/>
    <property type="match status" value="1"/>
</dbReference>
<comment type="caution">
    <text evidence="11">The sequence shown here is derived from an EMBL/GenBank/DDBJ whole genome shotgun (WGS) entry which is preliminary data.</text>
</comment>
<dbReference type="PANTHER" id="PTHR33571">
    <property type="entry name" value="SSL8005 PROTEIN"/>
    <property type="match status" value="1"/>
</dbReference>
<evidence type="ECO:0000256" key="3">
    <source>
        <dbReference type="ARBA" id="ARBA00022679"/>
    </source>
</evidence>
<dbReference type="Pfam" id="PF01909">
    <property type="entry name" value="NTP_transf_2"/>
    <property type="match status" value="1"/>
</dbReference>
<organism evidence="11">
    <name type="scientific">marine sediment metagenome</name>
    <dbReference type="NCBI Taxonomy" id="412755"/>
    <lineage>
        <taxon>unclassified sequences</taxon>
        <taxon>metagenomes</taxon>
        <taxon>ecological metagenomes</taxon>
    </lineage>
</organism>
<accession>X1KQ75</accession>
<name>X1KQ75_9ZZZZ</name>
<keyword evidence="4" id="KW-0548">Nucleotidyltransferase</keyword>
<sequence length="97" mass="11329">MRAVNEIEKIIQENKKELKEKYGLIEMGIFGSYVRGEQDKNSDIDILVEVERPMGFVKFIKLENHLSQILGIKVELVTRKALKPYIGKRILQEVHYV</sequence>
<gene>
    <name evidence="11" type="ORF">S06H3_19781</name>
</gene>
<evidence type="ECO:0000256" key="8">
    <source>
        <dbReference type="ARBA" id="ARBA00022842"/>
    </source>
</evidence>
<dbReference type="InterPro" id="IPR043519">
    <property type="entry name" value="NT_sf"/>
</dbReference>
<keyword evidence="6" id="KW-0547">Nucleotide-binding</keyword>
<dbReference type="InterPro" id="IPR002934">
    <property type="entry name" value="Polymerase_NTP_transf_dom"/>
</dbReference>
<dbReference type="SUPFAM" id="SSF81301">
    <property type="entry name" value="Nucleotidyltransferase"/>
    <property type="match status" value="1"/>
</dbReference>
<dbReference type="PANTHER" id="PTHR33571:SF19">
    <property type="entry name" value="PROTEIN ADENYLYLTRANSFERASE MJ0128-RELATED"/>
    <property type="match status" value="1"/>
</dbReference>
<evidence type="ECO:0000256" key="2">
    <source>
        <dbReference type="ARBA" id="ARBA00022649"/>
    </source>
</evidence>
<keyword evidence="2" id="KW-1277">Toxin-antitoxin system</keyword>
<evidence type="ECO:0000313" key="11">
    <source>
        <dbReference type="EMBL" id="GAI08828.1"/>
    </source>
</evidence>
<proteinExistence type="inferred from homology"/>
<keyword evidence="5" id="KW-0479">Metal-binding</keyword>
<dbReference type="AlphaFoldDB" id="X1KQ75"/>
<comment type="cofactor">
    <cofactor evidence="1">
        <name>Mg(2+)</name>
        <dbReference type="ChEBI" id="CHEBI:18420"/>
    </cofactor>
</comment>
<dbReference type="GO" id="GO:0005524">
    <property type="term" value="F:ATP binding"/>
    <property type="evidence" value="ECO:0007669"/>
    <property type="project" value="UniProtKB-KW"/>
</dbReference>
<evidence type="ECO:0000259" key="10">
    <source>
        <dbReference type="Pfam" id="PF01909"/>
    </source>
</evidence>
<dbReference type="InterPro" id="IPR052038">
    <property type="entry name" value="Type-VII_TA_antitoxin"/>
</dbReference>
<dbReference type="GO" id="GO:0046872">
    <property type="term" value="F:metal ion binding"/>
    <property type="evidence" value="ECO:0007669"/>
    <property type="project" value="UniProtKB-KW"/>
</dbReference>
<dbReference type="GO" id="GO:0016779">
    <property type="term" value="F:nucleotidyltransferase activity"/>
    <property type="evidence" value="ECO:0007669"/>
    <property type="project" value="UniProtKB-KW"/>
</dbReference>
<comment type="similarity">
    <text evidence="9">Belongs to the MntA antitoxin family.</text>
</comment>
<reference evidence="11" key="1">
    <citation type="journal article" date="2014" name="Front. Microbiol.">
        <title>High frequency of phylogenetically diverse reductive dehalogenase-homologous genes in deep subseafloor sedimentary metagenomes.</title>
        <authorList>
            <person name="Kawai M."/>
            <person name="Futagami T."/>
            <person name="Toyoda A."/>
            <person name="Takaki Y."/>
            <person name="Nishi S."/>
            <person name="Hori S."/>
            <person name="Arai W."/>
            <person name="Tsubouchi T."/>
            <person name="Morono Y."/>
            <person name="Uchiyama I."/>
            <person name="Ito T."/>
            <person name="Fujiyama A."/>
            <person name="Inagaki F."/>
            <person name="Takami H."/>
        </authorList>
    </citation>
    <scope>NUCLEOTIDE SEQUENCE</scope>
    <source>
        <strain evidence="11">Expedition CK06-06</strain>
    </source>
</reference>
<evidence type="ECO:0000256" key="5">
    <source>
        <dbReference type="ARBA" id="ARBA00022723"/>
    </source>
</evidence>